<feature type="domain" description="HTH cro/C1-type" evidence="1">
    <location>
        <begin position="2"/>
        <end position="51"/>
    </location>
</feature>
<comment type="caution">
    <text evidence="2">The sequence shown here is derived from an EMBL/GenBank/DDBJ whole genome shotgun (WGS) entry which is preliminary data.</text>
</comment>
<proteinExistence type="predicted"/>
<dbReference type="InterPro" id="IPR001387">
    <property type="entry name" value="Cro/C1-type_HTH"/>
</dbReference>
<dbReference type="SMART" id="SM00530">
    <property type="entry name" value="HTH_XRE"/>
    <property type="match status" value="1"/>
</dbReference>
<protein>
    <recommendedName>
        <fullName evidence="1">HTH cro/C1-type domain-containing protein</fullName>
    </recommendedName>
</protein>
<evidence type="ECO:0000313" key="2">
    <source>
        <dbReference type="EMBL" id="GAA1395736.1"/>
    </source>
</evidence>
<dbReference type="Gene3D" id="1.10.260.40">
    <property type="entry name" value="lambda repressor-like DNA-binding domains"/>
    <property type="match status" value="1"/>
</dbReference>
<evidence type="ECO:0000313" key="3">
    <source>
        <dbReference type="Proteomes" id="UP001501414"/>
    </source>
</evidence>
<accession>A0ABN1Y201</accession>
<dbReference type="CDD" id="cd00093">
    <property type="entry name" value="HTH_XRE"/>
    <property type="match status" value="1"/>
</dbReference>
<evidence type="ECO:0000259" key="1">
    <source>
        <dbReference type="PROSITE" id="PS50943"/>
    </source>
</evidence>
<reference evidence="2 3" key="1">
    <citation type="journal article" date="2019" name="Int. J. Syst. Evol. Microbiol.">
        <title>The Global Catalogue of Microorganisms (GCM) 10K type strain sequencing project: providing services to taxonomists for standard genome sequencing and annotation.</title>
        <authorList>
            <consortium name="The Broad Institute Genomics Platform"/>
            <consortium name="The Broad Institute Genome Sequencing Center for Infectious Disease"/>
            <person name="Wu L."/>
            <person name="Ma J."/>
        </authorList>
    </citation>
    <scope>NUCLEOTIDE SEQUENCE [LARGE SCALE GENOMIC DNA]</scope>
    <source>
        <strain evidence="2 3">JCM 11896</strain>
    </source>
</reference>
<name>A0ABN1Y201_9PSEU</name>
<organism evidence="2 3">
    <name type="scientific">Pseudonocardia kongjuensis</name>
    <dbReference type="NCBI Taxonomy" id="102227"/>
    <lineage>
        <taxon>Bacteria</taxon>
        <taxon>Bacillati</taxon>
        <taxon>Actinomycetota</taxon>
        <taxon>Actinomycetes</taxon>
        <taxon>Pseudonocardiales</taxon>
        <taxon>Pseudonocardiaceae</taxon>
        <taxon>Pseudonocardia</taxon>
    </lineage>
</organism>
<gene>
    <name evidence="2" type="ORF">GCM10009613_45970</name>
</gene>
<dbReference type="EMBL" id="BAAAJK010000030">
    <property type="protein sequence ID" value="GAA1395736.1"/>
    <property type="molecule type" value="Genomic_DNA"/>
</dbReference>
<dbReference type="Pfam" id="PF01381">
    <property type="entry name" value="HTH_3"/>
    <property type="match status" value="1"/>
</dbReference>
<dbReference type="PROSITE" id="PS50943">
    <property type="entry name" value="HTH_CROC1"/>
    <property type="match status" value="1"/>
</dbReference>
<sequence length="411" mass="44461">MKARGLTQAGLADRLGIKERTVRAMFSGAIGVTPERLNTIAEILDLDAIELFRLHNWVAAERAAATDTGTAARDAVELLNDSALAPRSGAALLVERALELGGYRAHVHSSLLPTPIAGHTRDRDYVGVAVADRPSGDRRTGRLPDDELERELRAAFAVAIRLGPALLEDSPDNLATLERLWPDADAWFWVPKLMASRPPRAPAPLPGGVETVVVVGDHGAGASHIGAYLADRAGWGYVGTSFDAQRAFGRAPDNQAAHDQHCLDIADAYLSSDHGRYRVIAHGSRSTVDSLIRRAADTDAGRNGRPRRRTAVVYARANDTLVEYGSRVWGNRMDAVVPGVSADYRVRNDRAIATARPGCAVEEFAHVAAIEMPADVLVDRGRRQPEIDRWPFQEAAAERIWAALAAGRPAR</sequence>
<keyword evidence="3" id="KW-1185">Reference proteome</keyword>
<dbReference type="Proteomes" id="UP001501414">
    <property type="component" value="Unassembled WGS sequence"/>
</dbReference>
<dbReference type="SUPFAM" id="SSF47413">
    <property type="entry name" value="lambda repressor-like DNA-binding domains"/>
    <property type="match status" value="1"/>
</dbReference>
<dbReference type="InterPro" id="IPR010982">
    <property type="entry name" value="Lambda_DNA-bd_dom_sf"/>
</dbReference>